<reference evidence="1 2" key="1">
    <citation type="journal article" date="2018" name="Sci. Rep.">
        <title>Genomic signatures of local adaptation to the degree of environmental predictability in rotifers.</title>
        <authorList>
            <person name="Franch-Gras L."/>
            <person name="Hahn C."/>
            <person name="Garcia-Roger E.M."/>
            <person name="Carmona M.J."/>
            <person name="Serra M."/>
            <person name="Gomez A."/>
        </authorList>
    </citation>
    <scope>NUCLEOTIDE SEQUENCE [LARGE SCALE GENOMIC DNA]</scope>
    <source>
        <strain evidence="1">HYR1</strain>
    </source>
</reference>
<dbReference type="Proteomes" id="UP000276133">
    <property type="component" value="Unassembled WGS sequence"/>
</dbReference>
<organism evidence="1 2">
    <name type="scientific">Brachionus plicatilis</name>
    <name type="common">Marine rotifer</name>
    <name type="synonym">Brachionus muelleri</name>
    <dbReference type="NCBI Taxonomy" id="10195"/>
    <lineage>
        <taxon>Eukaryota</taxon>
        <taxon>Metazoa</taxon>
        <taxon>Spiralia</taxon>
        <taxon>Gnathifera</taxon>
        <taxon>Rotifera</taxon>
        <taxon>Eurotatoria</taxon>
        <taxon>Monogononta</taxon>
        <taxon>Pseudotrocha</taxon>
        <taxon>Ploima</taxon>
        <taxon>Brachionidae</taxon>
        <taxon>Brachionus</taxon>
    </lineage>
</organism>
<sequence>MYLLEFYDMSLNNLFNINVCFTVNYLMCGTRKERNLDITNGILKRLLNEKIELFWQHEYNLLINSNYCPKTVNFEVKFTPVFKNSQISINLRPISSPNFSTSNKKS</sequence>
<keyword evidence="2" id="KW-1185">Reference proteome</keyword>
<gene>
    <name evidence="1" type="ORF">BpHYR1_048029</name>
</gene>
<dbReference type="EMBL" id="REGN01000060">
    <property type="protein sequence ID" value="RNA44765.1"/>
    <property type="molecule type" value="Genomic_DNA"/>
</dbReference>
<protein>
    <submittedName>
        <fullName evidence="1">Uncharacterized protein</fullName>
    </submittedName>
</protein>
<proteinExistence type="predicted"/>
<dbReference type="AlphaFoldDB" id="A0A3M7T9V9"/>
<evidence type="ECO:0000313" key="2">
    <source>
        <dbReference type="Proteomes" id="UP000276133"/>
    </source>
</evidence>
<accession>A0A3M7T9V9</accession>
<comment type="caution">
    <text evidence="1">The sequence shown here is derived from an EMBL/GenBank/DDBJ whole genome shotgun (WGS) entry which is preliminary data.</text>
</comment>
<name>A0A3M7T9V9_BRAPC</name>
<evidence type="ECO:0000313" key="1">
    <source>
        <dbReference type="EMBL" id="RNA44765.1"/>
    </source>
</evidence>